<proteinExistence type="inferred from homology"/>
<reference evidence="11" key="1">
    <citation type="journal article" date="2019" name="Int. J. Syst. Evol. Microbiol.">
        <title>The Global Catalogue of Microorganisms (GCM) 10K type strain sequencing project: providing services to taxonomists for standard genome sequencing and annotation.</title>
        <authorList>
            <consortium name="The Broad Institute Genomics Platform"/>
            <consortium name="The Broad Institute Genome Sequencing Center for Infectious Disease"/>
            <person name="Wu L."/>
            <person name="Ma J."/>
        </authorList>
    </citation>
    <scope>NUCLEOTIDE SEQUENCE [LARGE SCALE GENOMIC DNA]</scope>
    <source>
        <strain evidence="11">JCM 13023</strain>
    </source>
</reference>
<evidence type="ECO:0000313" key="11">
    <source>
        <dbReference type="Proteomes" id="UP001500653"/>
    </source>
</evidence>
<sequence>MGVSSDVAVTRDDFRAFFAELHEGHEPFPWQWRLLDTVLRTRRWPEALVAPTGSGKTSAIDVHVFALAVAVAEGDPLPPRRLAMVVNRRVLVDDQYAHARALADRLAEPGEAPVLRAVAEQLWRVQGRFDERADSPEQATSPLLAARLRGGIPPSRRWSDHPTAAAVLCATPDMFGSRLLFRGYGSSARAWPREAGLLAVDTAALIDEAHLSRQLLHTARRVGELVALAERQWHGPSPLQVVETTATPGGADGVHLGVEDADLAEEGTLCARLTRPKPVELVAVKQWAATKPPAKVVDELARHTVSLRDRGLGGTVGCFVNTVARAVDVAERLRATRDRELTVVLICGQIRPIDLQRLDDTYPGVLGPGGNAAVDVIVSTQSLEVGVDLDLAGIVTDLASGSALAQRAGRVNRRGERDEGPVIVIVPDEGLRNDTRSGPYAGDDLIAAHEWIERRAAAPEGLAPWALREDPPPTPRTRRRLLQRPEPGNVWHWARTSDSLASDPELELWLSEDFDPDFNVGVVVRKFPADTTEAVEWVSLLPPRRHETFSVPVDTAREALVAAGRAETRAIVVRGDQVAPVVWERTEAGTDRPRIRPGDVVVVDELTRMFTASGRDGSETPQVVTVSGGSAADDVLEDTAELLPELRPGDVVYRCELGPRSGRGDGEVDESVADLARQLEAPTDVPETEIDEPAVVLDWLEAHATGHMAEAARDLLRNGDRVEVVVQRDEDGAPCRAVVIDRRRATADEYVRQEWTPNTDSVPLDKHQQAVGQRVTELARLLGLPGDTVEVLRTAAEHHDDGKADPRFQRRLGGDAEMLLAKSAGEPARAALRRRQEASELPTGWRHEQRSVVDAWPQLSPDGDRELVVRLVGTTHGHGRAEFPHVAGELMSQDDSDAARSLATTLFDEGDWPQLIHRTERRYGVWICAYLEAVLRAADGQISAEGR</sequence>
<keyword evidence="3" id="KW-0479">Metal-binding</keyword>
<evidence type="ECO:0000313" key="10">
    <source>
        <dbReference type="EMBL" id="GAA1232752.1"/>
    </source>
</evidence>
<accession>A0ABN1W2X3</accession>
<dbReference type="InterPro" id="IPR027417">
    <property type="entry name" value="P-loop_NTPase"/>
</dbReference>
<keyword evidence="4" id="KW-0547">Nucleotide-binding</keyword>
<dbReference type="InterPro" id="IPR054712">
    <property type="entry name" value="Cas3-like_dom"/>
</dbReference>
<keyword evidence="5" id="KW-0378">Hydrolase</keyword>
<dbReference type="Pfam" id="PF22590">
    <property type="entry name" value="Cas3-like_C_2"/>
    <property type="match status" value="1"/>
</dbReference>
<keyword evidence="11" id="KW-1185">Reference proteome</keyword>
<evidence type="ECO:0000256" key="3">
    <source>
        <dbReference type="ARBA" id="ARBA00022723"/>
    </source>
</evidence>
<dbReference type="PROSITE" id="PS51643">
    <property type="entry name" value="HD_CAS3"/>
    <property type="match status" value="1"/>
</dbReference>
<dbReference type="SUPFAM" id="SSF52540">
    <property type="entry name" value="P-loop containing nucleoside triphosphate hydrolases"/>
    <property type="match status" value="1"/>
</dbReference>
<dbReference type="Gene3D" id="1.10.3210.30">
    <property type="match status" value="1"/>
</dbReference>
<gene>
    <name evidence="10" type="ORF">GCM10009676_15020</name>
</gene>
<evidence type="ECO:0000256" key="8">
    <source>
        <dbReference type="ARBA" id="ARBA00023118"/>
    </source>
</evidence>
<evidence type="ECO:0000256" key="7">
    <source>
        <dbReference type="ARBA" id="ARBA00022840"/>
    </source>
</evidence>
<comment type="similarity">
    <text evidence="2">In the central section; belongs to the CRISPR-associated helicase Cas3 family.</text>
</comment>
<evidence type="ECO:0000256" key="6">
    <source>
        <dbReference type="ARBA" id="ARBA00022806"/>
    </source>
</evidence>
<dbReference type="NCBIfam" id="TIGR02621">
    <property type="entry name" value="cas3_GSU0051"/>
    <property type="match status" value="1"/>
</dbReference>
<protein>
    <recommendedName>
        <fullName evidence="9">HD Cas3-type domain-containing protein</fullName>
    </recommendedName>
</protein>
<feature type="domain" description="HD Cas3-type" evidence="9">
    <location>
        <begin position="757"/>
        <end position="942"/>
    </location>
</feature>
<keyword evidence="7" id="KW-0067">ATP-binding</keyword>
<evidence type="ECO:0000256" key="4">
    <source>
        <dbReference type="ARBA" id="ARBA00022741"/>
    </source>
</evidence>
<evidence type="ECO:0000256" key="5">
    <source>
        <dbReference type="ARBA" id="ARBA00022801"/>
    </source>
</evidence>
<evidence type="ECO:0000256" key="2">
    <source>
        <dbReference type="ARBA" id="ARBA00009046"/>
    </source>
</evidence>
<comment type="similarity">
    <text evidence="1">In the N-terminal section; belongs to the CRISPR-associated nuclease Cas3-HD family.</text>
</comment>
<dbReference type="InterPro" id="IPR013444">
    <property type="entry name" value="Helicase_Cas3_CRISPR-ass_Anaes"/>
</dbReference>
<evidence type="ECO:0000259" key="9">
    <source>
        <dbReference type="PROSITE" id="PS51643"/>
    </source>
</evidence>
<dbReference type="InterPro" id="IPR006483">
    <property type="entry name" value="CRISPR-assoc_Cas3_HD"/>
</dbReference>
<dbReference type="Gene3D" id="3.40.50.300">
    <property type="entry name" value="P-loop containing nucleotide triphosphate hydrolases"/>
    <property type="match status" value="2"/>
</dbReference>
<dbReference type="InterPro" id="IPR038257">
    <property type="entry name" value="CRISPR-assoc_Cas3_HD_sf"/>
</dbReference>
<dbReference type="Proteomes" id="UP001500653">
    <property type="component" value="Unassembled WGS sequence"/>
</dbReference>
<evidence type="ECO:0000256" key="1">
    <source>
        <dbReference type="ARBA" id="ARBA00006847"/>
    </source>
</evidence>
<keyword evidence="6" id="KW-0347">Helicase</keyword>
<dbReference type="EMBL" id="BAAALN010000005">
    <property type="protein sequence ID" value="GAA1232752.1"/>
    <property type="molecule type" value="Genomic_DNA"/>
</dbReference>
<keyword evidence="8" id="KW-0051">Antiviral defense</keyword>
<comment type="caution">
    <text evidence="10">The sequence shown here is derived from an EMBL/GenBank/DDBJ whole genome shotgun (WGS) entry which is preliminary data.</text>
</comment>
<organism evidence="10 11">
    <name type="scientific">Prauserella halophila</name>
    <dbReference type="NCBI Taxonomy" id="185641"/>
    <lineage>
        <taxon>Bacteria</taxon>
        <taxon>Bacillati</taxon>
        <taxon>Actinomycetota</taxon>
        <taxon>Actinomycetes</taxon>
        <taxon>Pseudonocardiales</taxon>
        <taxon>Pseudonocardiaceae</taxon>
        <taxon>Prauserella</taxon>
    </lineage>
</organism>
<name>A0ABN1W2X3_9PSEU</name>